<name>A0A975HH80_9GAMM</name>
<protein>
    <submittedName>
        <fullName evidence="1">TIGR02922 family protein</fullName>
    </submittedName>
</protein>
<reference evidence="1" key="1">
    <citation type="submission" date="2021-03" db="EMBL/GenBank/DDBJ databases">
        <title>Description of Psychrosphaera ytuae sp. nov. isolated from deep sea sediment of South China Sea.</title>
        <authorList>
            <person name="Zhang J."/>
            <person name="Xu X.-D."/>
        </authorList>
    </citation>
    <scope>NUCLEOTIDE SEQUENCE</scope>
    <source>
        <strain evidence="1">MTZ26</strain>
    </source>
</reference>
<dbReference type="KEGG" id="psym:J1N51_08185"/>
<keyword evidence="2" id="KW-1185">Reference proteome</keyword>
<dbReference type="AlphaFoldDB" id="A0A975HH80"/>
<accession>A0A975HH80</accession>
<dbReference type="InterPro" id="IPR014271">
    <property type="entry name" value="CHP02922"/>
</dbReference>
<dbReference type="Pfam" id="PF09558">
    <property type="entry name" value="DUF2375"/>
    <property type="match status" value="1"/>
</dbReference>
<proteinExistence type="predicted"/>
<dbReference type="Proteomes" id="UP000682739">
    <property type="component" value="Chromosome"/>
</dbReference>
<evidence type="ECO:0000313" key="2">
    <source>
        <dbReference type="Proteomes" id="UP000682739"/>
    </source>
</evidence>
<gene>
    <name evidence="1" type="ORF">J1N51_08185</name>
</gene>
<dbReference type="EMBL" id="CP072110">
    <property type="protein sequence ID" value="QTH62758.1"/>
    <property type="molecule type" value="Genomic_DNA"/>
</dbReference>
<dbReference type="NCBIfam" id="TIGR02922">
    <property type="entry name" value="TIGR02922 family protein"/>
    <property type="match status" value="1"/>
</dbReference>
<organism evidence="1 2">
    <name type="scientific">Psychrosphaera ytuae</name>
    <dbReference type="NCBI Taxonomy" id="2820710"/>
    <lineage>
        <taxon>Bacteria</taxon>
        <taxon>Pseudomonadati</taxon>
        <taxon>Pseudomonadota</taxon>
        <taxon>Gammaproteobacteria</taxon>
        <taxon>Alteromonadales</taxon>
        <taxon>Pseudoalteromonadaceae</taxon>
        <taxon>Psychrosphaera</taxon>
    </lineage>
</organism>
<sequence length="74" mass="8256">MLHDPVTQATLIFFEEGALDLRHETHSFNKSENGRLIIPDELKQGRSIIAVCDGEVDILNSIGDRIVPFHESVA</sequence>
<dbReference type="RefSeq" id="WP_208830227.1">
    <property type="nucleotide sequence ID" value="NZ_CP072110.1"/>
</dbReference>
<evidence type="ECO:0000313" key="1">
    <source>
        <dbReference type="EMBL" id="QTH62758.1"/>
    </source>
</evidence>